<dbReference type="GO" id="GO:0045087">
    <property type="term" value="P:innate immune response"/>
    <property type="evidence" value="ECO:0007669"/>
    <property type="project" value="UniProtKB-KW"/>
</dbReference>
<dbReference type="SMART" id="SM00020">
    <property type="entry name" value="Tryp_SPc"/>
    <property type="match status" value="1"/>
</dbReference>
<proteinExistence type="predicted"/>
<dbReference type="InterPro" id="IPR001254">
    <property type="entry name" value="Trypsin_dom"/>
</dbReference>
<evidence type="ECO:0000256" key="2">
    <source>
        <dbReference type="ARBA" id="ARBA00022525"/>
    </source>
</evidence>
<keyword evidence="8" id="KW-0720">Serine protease</keyword>
<dbReference type="Proteomes" id="UP000007648">
    <property type="component" value="Unassembled WGS sequence"/>
</dbReference>
<evidence type="ECO:0000256" key="7">
    <source>
        <dbReference type="ARBA" id="ARBA00022801"/>
    </source>
</evidence>
<dbReference type="RefSeq" id="XP_023360298.1">
    <property type="nucleotide sequence ID" value="XM_023504530.2"/>
</dbReference>
<evidence type="ECO:0000256" key="8">
    <source>
        <dbReference type="ARBA" id="ARBA00022825"/>
    </source>
</evidence>
<dbReference type="AlphaFoldDB" id="G3WW95"/>
<keyword evidence="3" id="KW-0399">Innate immunity</keyword>
<dbReference type="InterPro" id="IPR043504">
    <property type="entry name" value="Peptidase_S1_PA_chymotrypsin"/>
</dbReference>
<comment type="subcellular location">
    <subcellularLocation>
        <location evidence="1">Secreted</location>
    </subcellularLocation>
</comment>
<dbReference type="GO" id="GO:0031638">
    <property type="term" value="P:zymogen activation"/>
    <property type="evidence" value="ECO:0007669"/>
    <property type="project" value="TreeGrafter"/>
</dbReference>
<feature type="domain" description="Peptidase S1" evidence="13">
    <location>
        <begin position="107"/>
        <end position="360"/>
    </location>
</feature>
<dbReference type="OMA" id="QHESHNF"/>
<dbReference type="FunCoup" id="G3WW95">
    <property type="interactions" value="155"/>
</dbReference>
<dbReference type="CTD" id="51279"/>
<dbReference type="InterPro" id="IPR009003">
    <property type="entry name" value="Peptidase_S1_PA"/>
</dbReference>
<evidence type="ECO:0000256" key="11">
    <source>
        <dbReference type="ARBA" id="ARBA00023157"/>
    </source>
</evidence>
<dbReference type="InParanoid" id="G3WW95"/>
<dbReference type="PROSITE" id="PS50240">
    <property type="entry name" value="TRYPSIN_DOM"/>
    <property type="match status" value="1"/>
</dbReference>
<gene>
    <name evidence="14" type="primary">C1RL</name>
</gene>
<dbReference type="Pfam" id="PF00089">
    <property type="entry name" value="Trypsin"/>
    <property type="match status" value="1"/>
</dbReference>
<name>G3WW95_SARHA</name>
<dbReference type="FunFam" id="2.40.10.10:FF:000035">
    <property type="entry name" value="Complement C1r subcomponent"/>
    <property type="match status" value="1"/>
</dbReference>
<dbReference type="HOGENOM" id="CLU_006842_0_0_1"/>
<keyword evidence="12" id="KW-0325">Glycoprotein</keyword>
<keyword evidence="15" id="KW-1185">Reference proteome</keyword>
<dbReference type="Gene3D" id="2.10.70.10">
    <property type="entry name" value="Complement Module, domain 1"/>
    <property type="match status" value="1"/>
</dbReference>
<dbReference type="PANTHER" id="PTHR24255:SF26">
    <property type="entry name" value="COMPLEMENT C1R SUBCOMPONENT-LIKE PROTEIN"/>
    <property type="match status" value="1"/>
</dbReference>
<organism evidence="14 15">
    <name type="scientific">Sarcophilus harrisii</name>
    <name type="common">Tasmanian devil</name>
    <name type="synonym">Sarcophilus laniarius</name>
    <dbReference type="NCBI Taxonomy" id="9305"/>
    <lineage>
        <taxon>Eukaryota</taxon>
        <taxon>Metazoa</taxon>
        <taxon>Chordata</taxon>
        <taxon>Craniata</taxon>
        <taxon>Vertebrata</taxon>
        <taxon>Euteleostomi</taxon>
        <taxon>Mammalia</taxon>
        <taxon>Metatheria</taxon>
        <taxon>Dasyuromorphia</taxon>
        <taxon>Dasyuridae</taxon>
        <taxon>Sarcophilus</taxon>
    </lineage>
</organism>
<evidence type="ECO:0000256" key="6">
    <source>
        <dbReference type="ARBA" id="ARBA00022729"/>
    </source>
</evidence>
<keyword evidence="9" id="KW-0391">Immunity</keyword>
<dbReference type="eggNOG" id="KOG3627">
    <property type="taxonomic scope" value="Eukaryota"/>
</dbReference>
<keyword evidence="4" id="KW-0768">Sushi</keyword>
<keyword evidence="11" id="KW-1015">Disulfide bond</keyword>
<dbReference type="Ensembl" id="ENSSHAT00000019857.2">
    <property type="protein sequence ID" value="ENSSHAP00000019700.1"/>
    <property type="gene ID" value="ENSSHAG00000016723.2"/>
</dbReference>
<dbReference type="GO" id="GO:0006958">
    <property type="term" value="P:complement activation, classical pathway"/>
    <property type="evidence" value="ECO:0007669"/>
    <property type="project" value="UniProtKB-KW"/>
</dbReference>
<dbReference type="GO" id="GO:0072562">
    <property type="term" value="C:blood microparticle"/>
    <property type="evidence" value="ECO:0007669"/>
    <property type="project" value="TreeGrafter"/>
</dbReference>
<sequence length="363" mass="40690">MKLSFYTVFSNLENWTAIFFKGFLVYYQVVVMTCSSPQNLSCCGFENVTESGEDTYQDKISFPCHEPYYKIVPAMDSSHPLPEISNDSTQGIWKDRKGNGKIPQCSPVCGQPSIPIDQDQGALDTSKAKLGNFPWQALTIIYGRGGGALLGDRWILTAAHTIYPKDSFSQKNQTVEVFLGHTDLEEIIRLGTHSVRRVIVHPDYRQEEPNNFEGDIALLELENRVSLSPNILPICLPDSETLYNSGLIGYVSGFGMERGRLVSQLKYVRLPIAKREACENWLLEKNRTEVFSSNMFCAGDRTLKQDACQGDSGGVFAVWDNTTERWMATGIVSWGIDCGKGFGFYSKVLNYMDWLKGIMEGEA</sequence>
<evidence type="ECO:0000256" key="10">
    <source>
        <dbReference type="ARBA" id="ARBA00022875"/>
    </source>
</evidence>
<dbReference type="FunFam" id="2.40.10.10:FF:000159">
    <property type="entry name" value="Complement C1r subcomponent like"/>
    <property type="match status" value="1"/>
</dbReference>
<dbReference type="GeneTree" id="ENSGT00940000162495"/>
<dbReference type="InterPro" id="IPR001314">
    <property type="entry name" value="Peptidase_S1A"/>
</dbReference>
<keyword evidence="7" id="KW-0378">Hydrolase</keyword>
<evidence type="ECO:0000256" key="12">
    <source>
        <dbReference type="ARBA" id="ARBA00023180"/>
    </source>
</evidence>
<dbReference type="RefSeq" id="XP_023360299.1">
    <property type="nucleotide sequence ID" value="XM_023504531.2"/>
</dbReference>
<keyword evidence="5" id="KW-0645">Protease</keyword>
<dbReference type="Gene3D" id="2.40.10.10">
    <property type="entry name" value="Trypsin-like serine proteases"/>
    <property type="match status" value="2"/>
</dbReference>
<dbReference type="STRING" id="9305.ENSSHAP00000019700"/>
<accession>G3WW95</accession>
<evidence type="ECO:0000256" key="4">
    <source>
        <dbReference type="ARBA" id="ARBA00022659"/>
    </source>
</evidence>
<dbReference type="InterPro" id="IPR033116">
    <property type="entry name" value="TRYPSIN_SER"/>
</dbReference>
<keyword evidence="6" id="KW-0732">Signal</keyword>
<evidence type="ECO:0000256" key="9">
    <source>
        <dbReference type="ARBA" id="ARBA00022859"/>
    </source>
</evidence>
<reference evidence="14 15" key="1">
    <citation type="journal article" date="2011" name="Proc. Natl. Acad. Sci. U.S.A.">
        <title>Genetic diversity and population structure of the endangered marsupial Sarcophilus harrisii (Tasmanian devil).</title>
        <authorList>
            <person name="Miller W."/>
            <person name="Hayes V.M."/>
            <person name="Ratan A."/>
            <person name="Petersen D.C."/>
            <person name="Wittekindt N.E."/>
            <person name="Miller J."/>
            <person name="Walenz B."/>
            <person name="Knight J."/>
            <person name="Qi J."/>
            <person name="Zhao F."/>
            <person name="Wang Q."/>
            <person name="Bedoya-Reina O.C."/>
            <person name="Katiyar N."/>
            <person name="Tomsho L.P."/>
            <person name="Kasson L.M."/>
            <person name="Hardie R.A."/>
            <person name="Woodbridge P."/>
            <person name="Tindall E.A."/>
            <person name="Bertelsen M.F."/>
            <person name="Dixon D."/>
            <person name="Pyecroft S."/>
            <person name="Helgen K.M."/>
            <person name="Lesk A.M."/>
            <person name="Pringle T.H."/>
            <person name="Patterson N."/>
            <person name="Zhang Y."/>
            <person name="Kreiss A."/>
            <person name="Woods G.M."/>
            <person name="Jones M.E."/>
            <person name="Schuster S.C."/>
        </authorList>
    </citation>
    <scope>NUCLEOTIDE SEQUENCE [LARGE SCALE GENOMIC DNA]</scope>
</reference>
<dbReference type="GeneID" id="100925282"/>
<reference evidence="14" key="3">
    <citation type="submission" date="2025-09" db="UniProtKB">
        <authorList>
            <consortium name="Ensembl"/>
        </authorList>
    </citation>
    <scope>IDENTIFICATION</scope>
</reference>
<keyword evidence="10" id="KW-0180">Complement pathway</keyword>
<evidence type="ECO:0000256" key="1">
    <source>
        <dbReference type="ARBA" id="ARBA00004613"/>
    </source>
</evidence>
<dbReference type="PANTHER" id="PTHR24255">
    <property type="entry name" value="COMPLEMENT COMPONENT 1, S SUBCOMPONENT-RELATED"/>
    <property type="match status" value="1"/>
</dbReference>
<dbReference type="PRINTS" id="PR00722">
    <property type="entry name" value="CHYMOTRYPSIN"/>
</dbReference>
<dbReference type="CDD" id="cd00190">
    <property type="entry name" value="Tryp_SPc"/>
    <property type="match status" value="1"/>
</dbReference>
<evidence type="ECO:0000256" key="3">
    <source>
        <dbReference type="ARBA" id="ARBA00022588"/>
    </source>
</evidence>
<dbReference type="SUPFAM" id="SSF50494">
    <property type="entry name" value="Trypsin-like serine proteases"/>
    <property type="match status" value="1"/>
</dbReference>
<keyword evidence="2" id="KW-0964">Secreted</keyword>
<evidence type="ECO:0000256" key="5">
    <source>
        <dbReference type="ARBA" id="ARBA00022670"/>
    </source>
</evidence>
<evidence type="ECO:0000313" key="14">
    <source>
        <dbReference type="Ensembl" id="ENSSHAP00000019700.1"/>
    </source>
</evidence>
<protein>
    <submittedName>
        <fullName evidence="14">Complement C1r subcomponent like</fullName>
    </submittedName>
</protein>
<dbReference type="GO" id="GO:0004252">
    <property type="term" value="F:serine-type endopeptidase activity"/>
    <property type="evidence" value="ECO:0007669"/>
    <property type="project" value="InterPro"/>
</dbReference>
<evidence type="ECO:0000259" key="13">
    <source>
        <dbReference type="PROSITE" id="PS50240"/>
    </source>
</evidence>
<evidence type="ECO:0000313" key="15">
    <source>
        <dbReference type="Proteomes" id="UP000007648"/>
    </source>
</evidence>
<dbReference type="PROSITE" id="PS00135">
    <property type="entry name" value="TRYPSIN_SER"/>
    <property type="match status" value="1"/>
</dbReference>
<reference evidence="14" key="2">
    <citation type="submission" date="2025-08" db="UniProtKB">
        <authorList>
            <consortium name="Ensembl"/>
        </authorList>
    </citation>
    <scope>IDENTIFICATION</scope>
</reference>